<reference evidence="2 3" key="1">
    <citation type="journal article" date="2016" name="Nat. Commun.">
        <title>Ectomycorrhizal ecology is imprinted in the genome of the dominant symbiotic fungus Cenococcum geophilum.</title>
        <authorList>
            <consortium name="DOE Joint Genome Institute"/>
            <person name="Peter M."/>
            <person name="Kohler A."/>
            <person name="Ohm R.A."/>
            <person name="Kuo A."/>
            <person name="Krutzmann J."/>
            <person name="Morin E."/>
            <person name="Arend M."/>
            <person name="Barry K.W."/>
            <person name="Binder M."/>
            <person name="Choi C."/>
            <person name="Clum A."/>
            <person name="Copeland A."/>
            <person name="Grisel N."/>
            <person name="Haridas S."/>
            <person name="Kipfer T."/>
            <person name="LaButti K."/>
            <person name="Lindquist E."/>
            <person name="Lipzen A."/>
            <person name="Maire R."/>
            <person name="Meier B."/>
            <person name="Mihaltcheva S."/>
            <person name="Molinier V."/>
            <person name="Murat C."/>
            <person name="Poggeler S."/>
            <person name="Quandt C.A."/>
            <person name="Sperisen C."/>
            <person name="Tritt A."/>
            <person name="Tisserant E."/>
            <person name="Crous P.W."/>
            <person name="Henrissat B."/>
            <person name="Nehls U."/>
            <person name="Egli S."/>
            <person name="Spatafora J.W."/>
            <person name="Grigoriev I.V."/>
            <person name="Martin F.M."/>
        </authorList>
    </citation>
    <scope>NUCLEOTIDE SEQUENCE [LARGE SCALE GENOMIC DNA]</scope>
    <source>
        <strain evidence="2 3">CBS 459.81</strain>
    </source>
</reference>
<evidence type="ECO:0000256" key="1">
    <source>
        <dbReference type="SAM" id="Phobius"/>
    </source>
</evidence>
<gene>
    <name evidence="2" type="ORF">K432DRAFT_388499</name>
</gene>
<name>A0A8E2JK45_9PEZI</name>
<dbReference type="PANTHER" id="PTHR42083:SF1">
    <property type="entry name" value="MARVEL DOMAIN-CONTAINING PROTEIN"/>
    <property type="match status" value="1"/>
</dbReference>
<evidence type="ECO:0008006" key="4">
    <source>
        <dbReference type="Google" id="ProtNLM"/>
    </source>
</evidence>
<feature type="transmembrane region" description="Helical" evidence="1">
    <location>
        <begin position="61"/>
        <end position="80"/>
    </location>
</feature>
<evidence type="ECO:0000313" key="2">
    <source>
        <dbReference type="EMBL" id="OCK85625.1"/>
    </source>
</evidence>
<organism evidence="2 3">
    <name type="scientific">Lepidopterella palustris CBS 459.81</name>
    <dbReference type="NCBI Taxonomy" id="1314670"/>
    <lineage>
        <taxon>Eukaryota</taxon>
        <taxon>Fungi</taxon>
        <taxon>Dikarya</taxon>
        <taxon>Ascomycota</taxon>
        <taxon>Pezizomycotina</taxon>
        <taxon>Dothideomycetes</taxon>
        <taxon>Pleosporomycetidae</taxon>
        <taxon>Mytilinidiales</taxon>
        <taxon>Argynnaceae</taxon>
        <taxon>Lepidopterella</taxon>
    </lineage>
</organism>
<dbReference type="Proteomes" id="UP000250266">
    <property type="component" value="Unassembled WGS sequence"/>
</dbReference>
<sequence length="162" mass="18195">MFKNKTMKGVSASHDINIGSILRLIVRFLQFVLALTVAGLYGTDLHHAAQAHKYADSKWVYAVVVAGLSAISAVVFMLPLIKSWAFFAWDALMFILYMALFGTFGKLYINENPEGDAGIIRMKHAVWVDLVNMLLWFGTAVYGTVVFFLHRRRSTFTGRAEV</sequence>
<keyword evidence="1" id="KW-1133">Transmembrane helix</keyword>
<dbReference type="OrthoDB" id="5363290at2759"/>
<feature type="transmembrane region" description="Helical" evidence="1">
    <location>
        <begin position="87"/>
        <end position="105"/>
    </location>
</feature>
<protein>
    <recommendedName>
        <fullName evidence="4">MARVEL domain-containing protein</fullName>
    </recommendedName>
</protein>
<feature type="transmembrane region" description="Helical" evidence="1">
    <location>
        <begin position="125"/>
        <end position="149"/>
    </location>
</feature>
<keyword evidence="3" id="KW-1185">Reference proteome</keyword>
<keyword evidence="1" id="KW-0472">Membrane</keyword>
<evidence type="ECO:0000313" key="3">
    <source>
        <dbReference type="Proteomes" id="UP000250266"/>
    </source>
</evidence>
<keyword evidence="1" id="KW-0812">Transmembrane</keyword>
<proteinExistence type="predicted"/>
<accession>A0A8E2JK45</accession>
<dbReference type="AlphaFoldDB" id="A0A8E2JK45"/>
<feature type="transmembrane region" description="Helical" evidence="1">
    <location>
        <begin position="21"/>
        <end position="41"/>
    </location>
</feature>
<dbReference type="PANTHER" id="PTHR42083">
    <property type="entry name" value="MARVEL DOMAIN-CONTAINING PROTEIN"/>
    <property type="match status" value="1"/>
</dbReference>
<dbReference type="EMBL" id="KV744816">
    <property type="protein sequence ID" value="OCK85625.1"/>
    <property type="molecule type" value="Genomic_DNA"/>
</dbReference>